<dbReference type="EMBL" id="VSSQ01000047">
    <property type="protein sequence ID" value="MPL69506.1"/>
    <property type="molecule type" value="Genomic_DNA"/>
</dbReference>
<reference evidence="1" key="1">
    <citation type="submission" date="2019-08" db="EMBL/GenBank/DDBJ databases">
        <authorList>
            <person name="Kucharzyk K."/>
            <person name="Murdoch R.W."/>
            <person name="Higgins S."/>
            <person name="Loffler F."/>
        </authorList>
    </citation>
    <scope>NUCLEOTIDE SEQUENCE</scope>
</reference>
<name>A0A644TR94_9ZZZZ</name>
<organism evidence="1">
    <name type="scientific">bioreactor metagenome</name>
    <dbReference type="NCBI Taxonomy" id="1076179"/>
    <lineage>
        <taxon>unclassified sequences</taxon>
        <taxon>metagenomes</taxon>
        <taxon>ecological metagenomes</taxon>
    </lineage>
</organism>
<accession>A0A644TR94</accession>
<sequence>MWRKGISREGRIVRLSQDIAHEQRNKPKRLISFYNGIRL</sequence>
<comment type="caution">
    <text evidence="1">The sequence shown here is derived from an EMBL/GenBank/DDBJ whole genome shotgun (WGS) entry which is preliminary data.</text>
</comment>
<gene>
    <name evidence="1" type="ORF">SDC9_15251</name>
</gene>
<proteinExistence type="predicted"/>
<evidence type="ECO:0000313" key="1">
    <source>
        <dbReference type="EMBL" id="MPL69506.1"/>
    </source>
</evidence>
<protein>
    <submittedName>
        <fullName evidence="1">Uncharacterized protein</fullName>
    </submittedName>
</protein>
<dbReference type="AlphaFoldDB" id="A0A644TR94"/>